<evidence type="ECO:0000256" key="1">
    <source>
        <dbReference type="ARBA" id="ARBA00006484"/>
    </source>
</evidence>
<dbReference type="NCBIfam" id="NF009466">
    <property type="entry name" value="PRK12826.1-2"/>
    <property type="match status" value="1"/>
</dbReference>
<comment type="caution">
    <text evidence="3">The sequence shown here is derived from an EMBL/GenBank/DDBJ whole genome shotgun (WGS) entry which is preliminary data.</text>
</comment>
<dbReference type="EMBL" id="JACQWF010000255">
    <property type="protein sequence ID" value="MBI4595838.1"/>
    <property type="molecule type" value="Genomic_DNA"/>
</dbReference>
<sequence length="249" mass="26839">MVNVKDQVAIITGGARGIGEAAAEKLACLGMKTVIFDVNTEAAHHVASRLKTNGLESMAIKADVTKREEVQDAVKQTMDRFGRIDVLVNNAGWSETRSFVDEDETYWDKVISVNLKGPILLSSAVLPFMIERAYGKIVNIASDAARTGNAGHTVYSAAKGGVISFTKSLAREVARYYINVNCVCPGVVDTTLLKEVPKEHIQALTRNIPFRRMGKPSEIADAIAFLCSKESDYITGQVLSVSGGLTMAG</sequence>
<dbReference type="InterPro" id="IPR020904">
    <property type="entry name" value="Sc_DH/Rdtase_CS"/>
</dbReference>
<dbReference type="InterPro" id="IPR036291">
    <property type="entry name" value="NAD(P)-bd_dom_sf"/>
</dbReference>
<evidence type="ECO:0000256" key="2">
    <source>
        <dbReference type="ARBA" id="ARBA00023002"/>
    </source>
</evidence>
<keyword evidence="2" id="KW-0560">Oxidoreductase</keyword>
<dbReference type="NCBIfam" id="NF005559">
    <property type="entry name" value="PRK07231.1"/>
    <property type="match status" value="1"/>
</dbReference>
<accession>A0A933GM20</accession>
<comment type="similarity">
    <text evidence="1">Belongs to the short-chain dehydrogenases/reductases (SDR) family.</text>
</comment>
<dbReference type="InterPro" id="IPR002347">
    <property type="entry name" value="SDR_fam"/>
</dbReference>
<dbReference type="Pfam" id="PF13561">
    <property type="entry name" value="adh_short_C2"/>
    <property type="match status" value="1"/>
</dbReference>
<dbReference type="Gene3D" id="3.40.50.720">
    <property type="entry name" value="NAD(P)-binding Rossmann-like Domain"/>
    <property type="match status" value="1"/>
</dbReference>
<evidence type="ECO:0000313" key="4">
    <source>
        <dbReference type="Proteomes" id="UP000772181"/>
    </source>
</evidence>
<dbReference type="AlphaFoldDB" id="A0A933GM20"/>
<gene>
    <name evidence="3" type="ORF">HY730_05595</name>
</gene>
<dbReference type="Proteomes" id="UP000772181">
    <property type="component" value="Unassembled WGS sequence"/>
</dbReference>
<organism evidence="3 4">
    <name type="scientific">Tectimicrobiota bacterium</name>
    <dbReference type="NCBI Taxonomy" id="2528274"/>
    <lineage>
        <taxon>Bacteria</taxon>
        <taxon>Pseudomonadati</taxon>
        <taxon>Nitrospinota/Tectimicrobiota group</taxon>
        <taxon>Candidatus Tectimicrobiota</taxon>
    </lineage>
</organism>
<protein>
    <submittedName>
        <fullName evidence="3">SDR family oxidoreductase</fullName>
    </submittedName>
</protein>
<dbReference type="FunFam" id="3.40.50.720:FF:000173">
    <property type="entry name" value="3-oxoacyl-[acyl-carrier protein] reductase"/>
    <property type="match status" value="1"/>
</dbReference>
<dbReference type="InterPro" id="IPR050259">
    <property type="entry name" value="SDR"/>
</dbReference>
<name>A0A933GM20_UNCTE</name>
<dbReference type="SUPFAM" id="SSF51735">
    <property type="entry name" value="NAD(P)-binding Rossmann-fold domains"/>
    <property type="match status" value="1"/>
</dbReference>
<dbReference type="GO" id="GO:0016491">
    <property type="term" value="F:oxidoreductase activity"/>
    <property type="evidence" value="ECO:0007669"/>
    <property type="project" value="UniProtKB-KW"/>
</dbReference>
<dbReference type="PRINTS" id="PR00081">
    <property type="entry name" value="GDHRDH"/>
</dbReference>
<proteinExistence type="inferred from homology"/>
<reference evidence="3" key="1">
    <citation type="submission" date="2020-07" db="EMBL/GenBank/DDBJ databases">
        <title>Huge and variable diversity of episymbiotic CPR bacteria and DPANN archaea in groundwater ecosystems.</title>
        <authorList>
            <person name="He C.Y."/>
            <person name="Keren R."/>
            <person name="Whittaker M."/>
            <person name="Farag I.F."/>
            <person name="Doudna J."/>
            <person name="Cate J.H.D."/>
            <person name="Banfield J.F."/>
        </authorList>
    </citation>
    <scope>NUCLEOTIDE SEQUENCE</scope>
    <source>
        <strain evidence="3">NC_groundwater_1482_Ag_S-0.65um_47_24</strain>
    </source>
</reference>
<dbReference type="GO" id="GO:0032787">
    <property type="term" value="P:monocarboxylic acid metabolic process"/>
    <property type="evidence" value="ECO:0007669"/>
    <property type="project" value="UniProtKB-ARBA"/>
</dbReference>
<dbReference type="PANTHER" id="PTHR42879">
    <property type="entry name" value="3-OXOACYL-(ACYL-CARRIER-PROTEIN) REDUCTASE"/>
    <property type="match status" value="1"/>
</dbReference>
<dbReference type="PANTHER" id="PTHR42879:SF2">
    <property type="entry name" value="3-OXOACYL-[ACYL-CARRIER-PROTEIN] REDUCTASE FABG"/>
    <property type="match status" value="1"/>
</dbReference>
<dbReference type="PRINTS" id="PR00080">
    <property type="entry name" value="SDRFAMILY"/>
</dbReference>
<dbReference type="PROSITE" id="PS00061">
    <property type="entry name" value="ADH_SHORT"/>
    <property type="match status" value="1"/>
</dbReference>
<evidence type="ECO:0000313" key="3">
    <source>
        <dbReference type="EMBL" id="MBI4595838.1"/>
    </source>
</evidence>